<evidence type="ECO:0000256" key="9">
    <source>
        <dbReference type="HAMAP-Rule" id="MF_01023"/>
    </source>
</evidence>
<keyword evidence="9" id="KW-0028">Amino-acid biosynthesis</keyword>
<dbReference type="GO" id="GO:0004400">
    <property type="term" value="F:histidinol-phosphate transaminase activity"/>
    <property type="evidence" value="ECO:0007669"/>
    <property type="project" value="UniProtKB-UniRule"/>
</dbReference>
<comment type="cofactor">
    <cofactor evidence="1 9">
        <name>pyridoxal 5'-phosphate</name>
        <dbReference type="ChEBI" id="CHEBI:597326"/>
    </cofactor>
</comment>
<comment type="pathway">
    <text evidence="2 9">Amino-acid biosynthesis; L-histidine biosynthesis; L-histidine from 5-phospho-alpha-D-ribose 1-diphosphate: step 7/9.</text>
</comment>
<evidence type="ECO:0000256" key="2">
    <source>
        <dbReference type="ARBA" id="ARBA00005011"/>
    </source>
</evidence>
<dbReference type="NCBIfam" id="TIGR01141">
    <property type="entry name" value="hisC"/>
    <property type="match status" value="1"/>
</dbReference>
<reference evidence="11 12" key="1">
    <citation type="journal article" date="2013" name="Nat. Commun.">
        <title>Genome sequence and functional genomic analysis of the oil-degrading bacterium Oleispira antarctica.</title>
        <authorList>
            <person name="Kube M."/>
            <person name="Chernikova T.N."/>
            <person name="Al-Ramahi Y."/>
            <person name="Beloqui A."/>
            <person name="Lopez-Cortez N."/>
            <person name="Guazzaroni M.E."/>
            <person name="Heipieper H.J."/>
            <person name="Klages S."/>
            <person name="Kotsyurbenko O.R."/>
            <person name="Langer I."/>
            <person name="Nechitaylo T.Y."/>
            <person name="Lunsdorf H."/>
            <person name="Fernandez M."/>
            <person name="Juarez S."/>
            <person name="Ciordia S."/>
            <person name="Singer A."/>
            <person name="Kagan O."/>
            <person name="Egorova O."/>
            <person name="Petit P.A."/>
            <person name="Stogios P."/>
            <person name="Kim Y."/>
            <person name="Tchigvintsev A."/>
            <person name="Flick R."/>
            <person name="Denaro R."/>
            <person name="Genovese M."/>
            <person name="Albar J.P."/>
            <person name="Reva O.N."/>
            <person name="Martinez-Gomariz M."/>
            <person name="Tran H."/>
            <person name="Ferrer M."/>
            <person name="Savchenko A."/>
            <person name="Yakunin A.F."/>
            <person name="Yakimov M.M."/>
            <person name="Golyshina O.V."/>
            <person name="Reinhardt R."/>
            <person name="Golyshin P.N."/>
        </authorList>
    </citation>
    <scope>NUCLEOTIDE SEQUENCE [LARGE SCALE GENOMIC DNA]</scope>
</reference>
<dbReference type="CDD" id="cd00609">
    <property type="entry name" value="AAT_like"/>
    <property type="match status" value="1"/>
</dbReference>
<dbReference type="Pfam" id="PF00155">
    <property type="entry name" value="Aminotran_1_2"/>
    <property type="match status" value="1"/>
</dbReference>
<dbReference type="InterPro" id="IPR015424">
    <property type="entry name" value="PyrdxlP-dep_Trfase"/>
</dbReference>
<evidence type="ECO:0000259" key="10">
    <source>
        <dbReference type="Pfam" id="PF00155"/>
    </source>
</evidence>
<dbReference type="EMBL" id="FO203512">
    <property type="protein sequence ID" value="CCK75568.1"/>
    <property type="molecule type" value="Genomic_DNA"/>
</dbReference>
<accession>R4YQN9</accession>
<dbReference type="HAMAP" id="MF_01023">
    <property type="entry name" value="HisC_aminotrans_2"/>
    <property type="match status" value="1"/>
</dbReference>
<evidence type="ECO:0000256" key="6">
    <source>
        <dbReference type="ARBA" id="ARBA00022679"/>
    </source>
</evidence>
<evidence type="ECO:0000256" key="4">
    <source>
        <dbReference type="ARBA" id="ARBA00011738"/>
    </source>
</evidence>
<evidence type="ECO:0000256" key="1">
    <source>
        <dbReference type="ARBA" id="ARBA00001933"/>
    </source>
</evidence>
<dbReference type="AlphaFoldDB" id="R4YQN9"/>
<gene>
    <name evidence="11" type="primary">hisC2</name>
    <name evidence="9" type="synonym">hisC</name>
    <name evidence="11" type="ORF">OLEAN_C13920</name>
</gene>
<dbReference type="InterPro" id="IPR015421">
    <property type="entry name" value="PyrdxlP-dep_Trfase_major"/>
</dbReference>
<dbReference type="EC" id="2.6.1.9" evidence="9"/>
<dbReference type="Gene3D" id="3.40.640.10">
    <property type="entry name" value="Type I PLP-dependent aspartate aminotransferase-like (Major domain)"/>
    <property type="match status" value="1"/>
</dbReference>
<dbReference type="GO" id="GO:0030170">
    <property type="term" value="F:pyridoxal phosphate binding"/>
    <property type="evidence" value="ECO:0007669"/>
    <property type="project" value="InterPro"/>
</dbReference>
<dbReference type="InterPro" id="IPR050106">
    <property type="entry name" value="HistidinolP_aminotransfase"/>
</dbReference>
<dbReference type="KEGG" id="oai:OLEAN_C13920"/>
<dbReference type="InterPro" id="IPR005861">
    <property type="entry name" value="HisP_aminotrans"/>
</dbReference>
<evidence type="ECO:0000313" key="11">
    <source>
        <dbReference type="EMBL" id="CCK75568.1"/>
    </source>
</evidence>
<dbReference type="HOGENOM" id="CLU_017584_3_3_6"/>
<comment type="subunit">
    <text evidence="4 9">Homodimer.</text>
</comment>
<comment type="similarity">
    <text evidence="3 9">Belongs to the class-II pyridoxal-phosphate-dependent aminotransferase family. Histidinol-phosphate aminotransferase subfamily.</text>
</comment>
<dbReference type="PANTHER" id="PTHR43643:SF3">
    <property type="entry name" value="HISTIDINOL-PHOSPHATE AMINOTRANSFERASE"/>
    <property type="match status" value="1"/>
</dbReference>
<dbReference type="Proteomes" id="UP000032749">
    <property type="component" value="Chromosome"/>
</dbReference>
<dbReference type="InterPro" id="IPR001917">
    <property type="entry name" value="Aminotrans_II_pyridoxalP_BS"/>
</dbReference>
<keyword evidence="7 9" id="KW-0663">Pyridoxal phosphate</keyword>
<organism evidence="11 12">
    <name type="scientific">Oleispira antarctica RB-8</name>
    <dbReference type="NCBI Taxonomy" id="698738"/>
    <lineage>
        <taxon>Bacteria</taxon>
        <taxon>Pseudomonadati</taxon>
        <taxon>Pseudomonadota</taxon>
        <taxon>Gammaproteobacteria</taxon>
        <taxon>Oceanospirillales</taxon>
        <taxon>Oceanospirillaceae</taxon>
        <taxon>Oleispira</taxon>
    </lineage>
</organism>
<keyword evidence="9" id="KW-0368">Histidine biosynthesis</keyword>
<dbReference type="Gene3D" id="3.90.1150.10">
    <property type="entry name" value="Aspartate Aminotransferase, domain 1"/>
    <property type="match status" value="1"/>
</dbReference>
<dbReference type="STRING" id="698738.OLEAN_C13920"/>
<keyword evidence="12" id="KW-1185">Reference proteome</keyword>
<sequence length="397" mass="43037">MTDQKVDDLKIQTLGEKARVEIQGLRPYQPGKPIDELAREFGLNASDIVKLASNENPIGPSTKAIAAMEKEARELTRYPDGNGFDLKQALCQKLTTDTVVIKPENVTLGNGSSDILDFIVKCFVARGDEVVFSQHAFAIYGLVTKIQGGECKVVPAKNYGHDLIAMAAAITNKTRLVFVTNPNNPTGTWLTQTDIENFMAKVPSNVVVVLDEAYFEYVNETDYCDGLTLLAAYPNLVITRTFSKAYGLAALRVGYGISAPEIADLMNRVRPPFNVNSFALAAAIATLSDDDYVAESKAVNDTGMVYLTQSFDVLGLPYIPSVGNFISFEIPVVDGSAVNANVINASIVNERLLAMGVIIRPIANYEMPNHLRVSIGTQTENETFIAALAKILTAANS</sequence>
<dbReference type="PROSITE" id="PS00599">
    <property type="entry name" value="AA_TRANSFER_CLASS_2"/>
    <property type="match status" value="1"/>
</dbReference>
<keyword evidence="6 9" id="KW-0808">Transferase</keyword>
<evidence type="ECO:0000256" key="3">
    <source>
        <dbReference type="ARBA" id="ARBA00007970"/>
    </source>
</evidence>
<protein>
    <recommendedName>
        <fullName evidence="9">Histidinol-phosphate aminotransferase</fullName>
        <ecNumber evidence="9">2.6.1.9</ecNumber>
    </recommendedName>
    <alternativeName>
        <fullName evidence="9">Imidazole acetol-phosphate transaminase</fullName>
    </alternativeName>
</protein>
<feature type="domain" description="Aminotransferase class I/classII large" evidence="10">
    <location>
        <begin position="47"/>
        <end position="388"/>
    </location>
</feature>
<evidence type="ECO:0000256" key="7">
    <source>
        <dbReference type="ARBA" id="ARBA00022898"/>
    </source>
</evidence>
<dbReference type="InterPro" id="IPR015422">
    <property type="entry name" value="PyrdxlP-dep_Trfase_small"/>
</dbReference>
<dbReference type="GO" id="GO:0000105">
    <property type="term" value="P:L-histidine biosynthetic process"/>
    <property type="evidence" value="ECO:0007669"/>
    <property type="project" value="UniProtKB-UniRule"/>
</dbReference>
<dbReference type="InterPro" id="IPR004839">
    <property type="entry name" value="Aminotransferase_I/II_large"/>
</dbReference>
<dbReference type="SUPFAM" id="SSF53383">
    <property type="entry name" value="PLP-dependent transferases"/>
    <property type="match status" value="1"/>
</dbReference>
<dbReference type="PANTHER" id="PTHR43643">
    <property type="entry name" value="HISTIDINOL-PHOSPHATE AMINOTRANSFERASE 2"/>
    <property type="match status" value="1"/>
</dbReference>
<dbReference type="PATRIC" id="fig|698738.3.peg.1442"/>
<name>R4YQN9_OLEAN</name>
<evidence type="ECO:0000256" key="8">
    <source>
        <dbReference type="ARBA" id="ARBA00047481"/>
    </source>
</evidence>
<dbReference type="UniPathway" id="UPA00031">
    <property type="reaction ID" value="UER00012"/>
</dbReference>
<evidence type="ECO:0000256" key="5">
    <source>
        <dbReference type="ARBA" id="ARBA00022576"/>
    </source>
</evidence>
<evidence type="ECO:0000313" key="12">
    <source>
        <dbReference type="Proteomes" id="UP000032749"/>
    </source>
</evidence>
<comment type="catalytic activity">
    <reaction evidence="8 9">
        <text>L-histidinol phosphate + 2-oxoglutarate = 3-(imidazol-4-yl)-2-oxopropyl phosphate + L-glutamate</text>
        <dbReference type="Rhea" id="RHEA:23744"/>
        <dbReference type="ChEBI" id="CHEBI:16810"/>
        <dbReference type="ChEBI" id="CHEBI:29985"/>
        <dbReference type="ChEBI" id="CHEBI:57766"/>
        <dbReference type="ChEBI" id="CHEBI:57980"/>
        <dbReference type="EC" id="2.6.1.9"/>
    </reaction>
</comment>
<feature type="modified residue" description="N6-(pyridoxal phosphate)lysine" evidence="9">
    <location>
        <position position="244"/>
    </location>
</feature>
<keyword evidence="5 9" id="KW-0032">Aminotransferase</keyword>
<proteinExistence type="inferred from homology"/>